<dbReference type="KEGG" id="mpe:MYPE3970"/>
<keyword evidence="4" id="KW-1185">Reference proteome</keyword>
<dbReference type="InParanoid" id="Q8EW10"/>
<evidence type="ECO:0000256" key="1">
    <source>
        <dbReference type="SAM" id="Coils"/>
    </source>
</evidence>
<dbReference type="Proteomes" id="UP000002522">
    <property type="component" value="Chromosome"/>
</dbReference>
<reference evidence="3 4" key="1">
    <citation type="journal article" date="2002" name="Nucleic Acids Res.">
        <title>The complete genomic sequence of Mycoplasma penetrans, an intracellular bacterial pathogen in humans.</title>
        <authorList>
            <person name="Sasaki Y."/>
            <person name="Ishikawa J."/>
            <person name="Yamashita A."/>
            <person name="Oshima K."/>
            <person name="Kenri T."/>
            <person name="Furuya K."/>
            <person name="Yoshino C."/>
            <person name="Horino A."/>
            <person name="Shiba T."/>
            <person name="Sasaki T."/>
            <person name="Hattori M."/>
        </authorList>
    </citation>
    <scope>NUCLEOTIDE SEQUENCE [LARGE SCALE GENOMIC DNA]</scope>
    <source>
        <strain evidence="3 4">HF-2</strain>
    </source>
</reference>
<dbReference type="eggNOG" id="COG2425">
    <property type="taxonomic scope" value="Bacteria"/>
</dbReference>
<evidence type="ECO:0008006" key="5">
    <source>
        <dbReference type="Google" id="ProtNLM"/>
    </source>
</evidence>
<proteinExistence type="predicted"/>
<dbReference type="InterPro" id="IPR036465">
    <property type="entry name" value="vWFA_dom_sf"/>
</dbReference>
<organism evidence="3 4">
    <name type="scientific">Malacoplasma penetrans (strain HF-2)</name>
    <name type="common">Mycoplasma penetrans</name>
    <dbReference type="NCBI Taxonomy" id="272633"/>
    <lineage>
        <taxon>Bacteria</taxon>
        <taxon>Bacillati</taxon>
        <taxon>Mycoplasmatota</taxon>
        <taxon>Mycoplasmoidales</taxon>
        <taxon>Mycoplasmoidaceae</taxon>
        <taxon>Malacoplasma</taxon>
    </lineage>
</organism>
<dbReference type="AlphaFoldDB" id="Q8EW10"/>
<dbReference type="InterPro" id="IPR008912">
    <property type="entry name" value="Uncharacterised_CoxE"/>
</dbReference>
<dbReference type="PANTHER" id="PTHR36846">
    <property type="entry name" value="PROTEIN VIAA"/>
    <property type="match status" value="1"/>
</dbReference>
<dbReference type="HOGENOM" id="CLU_558751_0_0_14"/>
<evidence type="ECO:0000256" key="2">
    <source>
        <dbReference type="SAM" id="MobiDB-lite"/>
    </source>
</evidence>
<dbReference type="Gene3D" id="3.40.50.410">
    <property type="entry name" value="von Willebrand factor, type A domain"/>
    <property type="match status" value="1"/>
</dbReference>
<keyword evidence="1" id="KW-0175">Coiled coil</keyword>
<dbReference type="STRING" id="272633.gene:10731512"/>
<evidence type="ECO:0000313" key="3">
    <source>
        <dbReference type="EMBL" id="BAC44186.1"/>
    </source>
</evidence>
<name>Q8EW10_MALP2</name>
<feature type="compositionally biased region" description="Acidic residues" evidence="2">
    <location>
        <begin position="478"/>
        <end position="488"/>
    </location>
</feature>
<dbReference type="EMBL" id="BA000026">
    <property type="protein sequence ID" value="BAC44186.1"/>
    <property type="molecule type" value="Genomic_DNA"/>
</dbReference>
<evidence type="ECO:0000313" key="4">
    <source>
        <dbReference type="Proteomes" id="UP000002522"/>
    </source>
</evidence>
<dbReference type="Pfam" id="PF05762">
    <property type="entry name" value="VWA_CoxE"/>
    <property type="match status" value="1"/>
</dbReference>
<protein>
    <recommendedName>
        <fullName evidence="5">VWFA domain-containing protein</fullName>
    </recommendedName>
</protein>
<dbReference type="PANTHER" id="PTHR36846:SF1">
    <property type="entry name" value="PROTEIN VIAA"/>
    <property type="match status" value="1"/>
</dbReference>
<feature type="coiled-coil region" evidence="1">
    <location>
        <begin position="435"/>
        <end position="462"/>
    </location>
</feature>
<gene>
    <name evidence="3" type="ordered locus">MYPE3970</name>
</gene>
<sequence length="488" mass="56856">MTMLKQANIITELVNLLENSQTTALKLYKFVNGEGTNPTKQEFEKFRKELINSIKRKKENALQLFPIIKYFESNRLSEEDLQNDGTLFTVPSDEKIAIASPIEVLEEFPQPEDYDLSILWDLSSIEERETQLFKAVENYFNLVKDDENLKKFIRMIGTFMQENLEIEKNEKELFLENIPQETFALYQSSDLNNLIPNEIAQLDDPELEIIFLKNFIEQKLLTYQLWGIEREIQEEWVIKQRDIGERGPLFICLDTSGSMRNMKEVLSKALTLVFVRELEKMDINVVFIPFSMEAKFYDLYDSKFKLKSVKMNLRKSFYGGSDIEKLVDLIDSVIYKKKYERANILIMSDFIFKKLPKKAVNKLKKLKHNGHKLHSLTISDQIYKNNLFDIFNTNWRYTFNWKTDDGSIEEEFINELSEASTMSAEVMNTIQSFGIINLIKSHDKAEENAQNLAEALNRKLRGEDVATSPIVNSSTTAPDEDDFESADN</sequence>
<dbReference type="GO" id="GO:0005829">
    <property type="term" value="C:cytosol"/>
    <property type="evidence" value="ECO:0007669"/>
    <property type="project" value="TreeGrafter"/>
</dbReference>
<dbReference type="SUPFAM" id="SSF53300">
    <property type="entry name" value="vWA-like"/>
    <property type="match status" value="1"/>
</dbReference>
<feature type="region of interest" description="Disordered" evidence="2">
    <location>
        <begin position="467"/>
        <end position="488"/>
    </location>
</feature>
<accession>Q8EW10</accession>